<dbReference type="AlphaFoldDB" id="A0A3B0X5D1"/>
<protein>
    <recommendedName>
        <fullName evidence="2">Aminotransferase, DegT/DnrJ/EryC1/StrS family</fullName>
    </recommendedName>
</protein>
<evidence type="ECO:0008006" key="2">
    <source>
        <dbReference type="Google" id="ProtNLM"/>
    </source>
</evidence>
<dbReference type="GO" id="GO:0008483">
    <property type="term" value="F:transaminase activity"/>
    <property type="evidence" value="ECO:0007669"/>
    <property type="project" value="TreeGrafter"/>
</dbReference>
<organism evidence="1">
    <name type="scientific">hydrothermal vent metagenome</name>
    <dbReference type="NCBI Taxonomy" id="652676"/>
    <lineage>
        <taxon>unclassified sequences</taxon>
        <taxon>metagenomes</taxon>
        <taxon>ecological metagenomes</taxon>
    </lineage>
</organism>
<dbReference type="SUPFAM" id="SSF53383">
    <property type="entry name" value="PLP-dependent transferases"/>
    <property type="match status" value="1"/>
</dbReference>
<evidence type="ECO:0000313" key="1">
    <source>
        <dbReference type="EMBL" id="VAW59800.1"/>
    </source>
</evidence>
<sequence length="434" mass="48387">MPSLITIAMIYLIAFFDATTIYSMKFSKSFDTPNPIPAEAIRNANSQMEHGMLYRYGHIDGHSEVSKLEATFGEYTGHNYVVAVNSCGSAMFIALKAMGVQPNEGVFTNAFTFTAVPSSIVHANALPVYIDCTDQYVIDLNHFKQQIAAHPEVKYFILSHMRGHIAELDEIKALCDKHNIRLIEDCAHGLGKRWDTDGTDKNQFVGHHCEIACYSTQSHKLLNSGEGGFIATNNEQLAAYCILAAGSYEGLYKKHIARPLNDQFFEEIKFDVPNFSLRMNNLTAAILRPQIDLIDERIASYKNKYEHLTSMLSGVEYLYIPAPVASAENIGDSLQFNLIDFNEADVTNFIHHAAEKGIIIQVFGRNNNARDFRNWQYSFDDLPACEKTADIISFACDLRLPITFTLGDIDLIGAIIIETMAEVTADSSAIHNVG</sequence>
<gene>
    <name evidence="1" type="ORF">MNBD_GAMMA08-2734</name>
</gene>
<dbReference type="PANTHER" id="PTHR30244">
    <property type="entry name" value="TRANSAMINASE"/>
    <property type="match status" value="1"/>
</dbReference>
<dbReference type="Pfam" id="PF01041">
    <property type="entry name" value="DegT_DnrJ_EryC1"/>
    <property type="match status" value="1"/>
</dbReference>
<accession>A0A3B0X5D1</accession>
<dbReference type="InterPro" id="IPR015421">
    <property type="entry name" value="PyrdxlP-dep_Trfase_major"/>
</dbReference>
<name>A0A3B0X5D1_9ZZZZ</name>
<dbReference type="PIRSF" id="PIRSF000390">
    <property type="entry name" value="PLP_StrS"/>
    <property type="match status" value="1"/>
</dbReference>
<dbReference type="Gene3D" id="3.40.640.10">
    <property type="entry name" value="Type I PLP-dependent aspartate aminotransferase-like (Major domain)"/>
    <property type="match status" value="1"/>
</dbReference>
<dbReference type="InterPro" id="IPR015424">
    <property type="entry name" value="PyrdxlP-dep_Trfase"/>
</dbReference>
<dbReference type="GO" id="GO:0000271">
    <property type="term" value="P:polysaccharide biosynthetic process"/>
    <property type="evidence" value="ECO:0007669"/>
    <property type="project" value="TreeGrafter"/>
</dbReference>
<dbReference type="EMBL" id="UOFH01000107">
    <property type="protein sequence ID" value="VAW59800.1"/>
    <property type="molecule type" value="Genomic_DNA"/>
</dbReference>
<dbReference type="GO" id="GO:0030170">
    <property type="term" value="F:pyridoxal phosphate binding"/>
    <property type="evidence" value="ECO:0007669"/>
    <property type="project" value="TreeGrafter"/>
</dbReference>
<reference evidence="1" key="1">
    <citation type="submission" date="2018-06" db="EMBL/GenBank/DDBJ databases">
        <authorList>
            <person name="Zhirakovskaya E."/>
        </authorList>
    </citation>
    <scope>NUCLEOTIDE SEQUENCE</scope>
</reference>
<proteinExistence type="predicted"/>
<dbReference type="PANTHER" id="PTHR30244:SF34">
    <property type="entry name" value="DTDP-4-AMINO-4,6-DIDEOXYGALACTOSE TRANSAMINASE"/>
    <property type="match status" value="1"/>
</dbReference>
<dbReference type="InterPro" id="IPR000653">
    <property type="entry name" value="DegT/StrS_aminotransferase"/>
</dbReference>